<evidence type="ECO:0000256" key="6">
    <source>
        <dbReference type="SAM" id="MobiDB-lite"/>
    </source>
</evidence>
<dbReference type="Proteomes" id="UP001153737">
    <property type="component" value="Chromosome 13"/>
</dbReference>
<evidence type="ECO:0000256" key="1">
    <source>
        <dbReference type="ARBA" id="ARBA00004167"/>
    </source>
</evidence>
<dbReference type="InterPro" id="IPR045232">
    <property type="entry name" value="FAM234"/>
</dbReference>
<organism evidence="9 10">
    <name type="scientific">Phaedon cochleariae</name>
    <name type="common">Mustard beetle</name>
    <dbReference type="NCBI Taxonomy" id="80249"/>
    <lineage>
        <taxon>Eukaryota</taxon>
        <taxon>Metazoa</taxon>
        <taxon>Ecdysozoa</taxon>
        <taxon>Arthropoda</taxon>
        <taxon>Hexapoda</taxon>
        <taxon>Insecta</taxon>
        <taxon>Pterygota</taxon>
        <taxon>Neoptera</taxon>
        <taxon>Endopterygota</taxon>
        <taxon>Coleoptera</taxon>
        <taxon>Polyphaga</taxon>
        <taxon>Cucujiformia</taxon>
        <taxon>Chrysomeloidea</taxon>
        <taxon>Chrysomelidae</taxon>
        <taxon>Chrysomelinae</taxon>
        <taxon>Chrysomelini</taxon>
        <taxon>Phaedon</taxon>
    </lineage>
</organism>
<dbReference type="InterPro" id="IPR011047">
    <property type="entry name" value="Quinoprotein_ADH-like_sf"/>
</dbReference>
<comment type="similarity">
    <text evidence="5">Belongs to the FAM234 family.</text>
</comment>
<dbReference type="InterPro" id="IPR015943">
    <property type="entry name" value="WD40/YVTN_repeat-like_dom_sf"/>
</dbReference>
<evidence type="ECO:0000256" key="3">
    <source>
        <dbReference type="ARBA" id="ARBA00022989"/>
    </source>
</evidence>
<dbReference type="OrthoDB" id="567787at2759"/>
<accession>A0A9P0GPU2</accession>
<dbReference type="Pfam" id="PF23727">
    <property type="entry name" value="Beta-prop_FAM234A_B"/>
    <property type="match status" value="1"/>
</dbReference>
<comment type="subcellular location">
    <subcellularLocation>
        <location evidence="1">Membrane</location>
        <topology evidence="1">Single-pass membrane protein</topology>
    </subcellularLocation>
</comment>
<dbReference type="GO" id="GO:0016020">
    <property type="term" value="C:membrane"/>
    <property type="evidence" value="ECO:0007669"/>
    <property type="project" value="UniProtKB-SubCell"/>
</dbReference>
<name>A0A9P0GPU2_PHACE</name>
<dbReference type="SUPFAM" id="SSF50998">
    <property type="entry name" value="Quinoprotein alcohol dehydrogenase-like"/>
    <property type="match status" value="1"/>
</dbReference>
<protein>
    <recommendedName>
        <fullName evidence="8">FAM234A/B beta-propeller domain-containing protein</fullName>
    </recommendedName>
</protein>
<dbReference type="AlphaFoldDB" id="A0A9P0GPU2"/>
<evidence type="ECO:0000256" key="5">
    <source>
        <dbReference type="ARBA" id="ARBA00025791"/>
    </source>
</evidence>
<dbReference type="Gene3D" id="2.130.10.10">
    <property type="entry name" value="YVTN repeat-like/Quinoprotein amine dehydrogenase"/>
    <property type="match status" value="1"/>
</dbReference>
<proteinExistence type="inferred from homology"/>
<feature type="compositionally biased region" description="Basic and acidic residues" evidence="6">
    <location>
        <begin position="624"/>
        <end position="638"/>
    </location>
</feature>
<keyword evidence="4 7" id="KW-0472">Membrane</keyword>
<dbReference type="EMBL" id="OU896719">
    <property type="protein sequence ID" value="CAH1119834.1"/>
    <property type="molecule type" value="Genomic_DNA"/>
</dbReference>
<sequence>MKITYPGMTLRGEVRESISLDEDDLSDVEDEVFIRDGKNGYKLAEEVNVKRPLMAPRRKAGKTDINTRMKVRPPCRAFCKPCCYVVAALTTLIGLIILVVVLVSIYPLPLDRLRDWIIRRSQKVEPKVRLLPCDNLKVTDVWSINLPKLTTDSPVRTIDVDNDGTEDILFGFGTGDNHKRLPSDIFCPMFMGVSPPCEGGVIALSGINGEIIWRHWFNDTIFHLQCNADVNGDQMKDCLAIGVAGTVAVVNSRNGSKIWHRSLGNLNIFMANFIPDQNNDTVPDILASHSSLNDEKNGHLVLFSGKTGEELQKIRTPEDAKTFFMPQIFVHNSTNSFVIFGTGTPSIGGNLSIVPITDIASGKLSNWTKSIYEDKFHGVLTQSVLVDITGDKIPDIVTAMYNSSLVAIDGSTLKQIWNYTIPGTKSETDISPTPGYFNFDNVTDFLIVYQKYDDVLNHNYTQTFIIDGKKGESIYRPITGSLITQMSGLSLSLESHGYDMFLFWTAECTKMEIPKKNDLPKVQPSDVLDECRSQFNTTRILKLNVLGQFHQPPGFVIYSSENRLTKEFNSTKTPLKQLREYYKVHSKMNINSPGQSEVNEAYNVDPVPIGIRKYGSSSFRHKNRNSDTTKKYNDRTDNETPLIDEGGSLMTDRDYDWPQPDGNLLLDKIEPSFSDYPVDADAISYDNRVHRKNANRDPRSKEHRPRTKDFSSSRKKNLSDRNGGVYGYNNMNLARNRLFHDVNYVPTEIIKDTFVKNEEGRLKKSKFEQRDVNAHIDKLKEKEEIRKVINEELEEGKNSSTTLWDLESEQEMKDWVDRSYRAKRNVNYTFESTTKITSVGAILDSFNTTNSTNSIDIVFIVYWQPIGISEEEILKQDVEDCIVDKMADNSADKSVHDYQKTTDKEQRALFQQECLDEQAQLKIDFSFFDRLSQLRLGQMTVYRLRLECECEGNSSSERCAKFLPREGQSWPGYLGRFGDGVFLNRG</sequence>
<keyword evidence="3 7" id="KW-1133">Transmembrane helix</keyword>
<dbReference type="PANTHER" id="PTHR21419:SF30">
    <property type="entry name" value="IG-LIKE DOMAIN-CONTAINING PROTEIN"/>
    <property type="match status" value="1"/>
</dbReference>
<feature type="region of interest" description="Disordered" evidence="6">
    <location>
        <begin position="684"/>
        <end position="723"/>
    </location>
</feature>
<keyword evidence="2 7" id="KW-0812">Transmembrane</keyword>
<reference evidence="9" key="2">
    <citation type="submission" date="2022-10" db="EMBL/GenBank/DDBJ databases">
        <authorList>
            <consortium name="ENA_rothamsted_submissions"/>
            <consortium name="culmorum"/>
            <person name="King R."/>
        </authorList>
    </citation>
    <scope>NUCLEOTIDE SEQUENCE</scope>
</reference>
<evidence type="ECO:0000313" key="9">
    <source>
        <dbReference type="EMBL" id="CAH1119834.1"/>
    </source>
</evidence>
<feature type="transmembrane region" description="Helical" evidence="7">
    <location>
        <begin position="82"/>
        <end position="106"/>
    </location>
</feature>
<evidence type="ECO:0000313" key="10">
    <source>
        <dbReference type="Proteomes" id="UP001153737"/>
    </source>
</evidence>
<evidence type="ECO:0000256" key="2">
    <source>
        <dbReference type="ARBA" id="ARBA00022692"/>
    </source>
</evidence>
<keyword evidence="10" id="KW-1185">Reference proteome</keyword>
<gene>
    <name evidence="9" type="ORF">PHAECO_LOCUS3454</name>
</gene>
<dbReference type="PANTHER" id="PTHR21419">
    <property type="match status" value="1"/>
</dbReference>
<dbReference type="InterPro" id="IPR055409">
    <property type="entry name" value="Beta-prop_FAM234A_B"/>
</dbReference>
<evidence type="ECO:0000256" key="4">
    <source>
        <dbReference type="ARBA" id="ARBA00023136"/>
    </source>
</evidence>
<evidence type="ECO:0000259" key="8">
    <source>
        <dbReference type="Pfam" id="PF23727"/>
    </source>
</evidence>
<feature type="domain" description="FAM234A/B beta-propeller" evidence="8">
    <location>
        <begin position="142"/>
        <end position="507"/>
    </location>
</feature>
<feature type="region of interest" description="Disordered" evidence="6">
    <location>
        <begin position="615"/>
        <end position="656"/>
    </location>
</feature>
<evidence type="ECO:0000256" key="7">
    <source>
        <dbReference type="SAM" id="Phobius"/>
    </source>
</evidence>
<reference evidence="9" key="1">
    <citation type="submission" date="2022-01" db="EMBL/GenBank/DDBJ databases">
        <authorList>
            <person name="King R."/>
        </authorList>
    </citation>
    <scope>NUCLEOTIDE SEQUENCE</scope>
</reference>